<sequence>MLFKKTLLPISSLFLAIALLATGYGMLMTFIGVFLKQDGLSESVIGLINAAFFLGAMLAAIFSQKLIVTVGHARSFSAFSAIMVIAFLGHALFYDPWFWALLRFVSGFAYYALLIVLESWLNEKSSTQDRGKVLAIYTIIFFLSTALGQLILTLDVAPVQVFILGSVLVLWSLFMIAITRITQPILKPFERYSMPKIYAIAPLALLGSFVGGVFVGAFYTMMPLFALNLTQQASVVAFFMALTILGGLVAQWPVGLLSDRFGRRRLLAWAGFFSVGVLVLLMLLPGLLTQSVTLLYVLGFLLGMSLFSIYPLSVARANDEMDESKDLVEISRTLLFSYGSGSFVAPLILGVALGLSNLLFFGILAVFALVLGVYSLMSERIPDEQMNVYVPVPASSADVLAEMDPRQDDEWVEEHRPDLANSTAEAGLVKESSDSTSQYEAESDGRAKT</sequence>
<evidence type="ECO:0000259" key="9">
    <source>
        <dbReference type="PROSITE" id="PS50850"/>
    </source>
</evidence>
<dbReference type="InterPro" id="IPR005829">
    <property type="entry name" value="Sugar_transporter_CS"/>
</dbReference>
<dbReference type="RefSeq" id="WP_006459555.1">
    <property type="nucleotide sequence ID" value="NZ_CP007030.1"/>
</dbReference>
<dbReference type="Proteomes" id="UP000005380">
    <property type="component" value="Chromosome"/>
</dbReference>
<evidence type="ECO:0000256" key="8">
    <source>
        <dbReference type="SAM" id="Phobius"/>
    </source>
</evidence>
<evidence type="ECO:0000256" key="3">
    <source>
        <dbReference type="ARBA" id="ARBA00022475"/>
    </source>
</evidence>
<dbReference type="Pfam" id="PF07690">
    <property type="entry name" value="MFS_1"/>
    <property type="match status" value="1"/>
</dbReference>
<dbReference type="InParanoid" id="W0DUG9"/>
<evidence type="ECO:0000313" key="11">
    <source>
        <dbReference type="Proteomes" id="UP000005380"/>
    </source>
</evidence>
<dbReference type="InterPro" id="IPR036259">
    <property type="entry name" value="MFS_trans_sf"/>
</dbReference>
<dbReference type="AlphaFoldDB" id="W0DUG9"/>
<feature type="transmembrane region" description="Helical" evidence="8">
    <location>
        <begin position="133"/>
        <end position="152"/>
    </location>
</feature>
<keyword evidence="2" id="KW-0813">Transport</keyword>
<evidence type="ECO:0000313" key="10">
    <source>
        <dbReference type="EMBL" id="AHF00526.1"/>
    </source>
</evidence>
<feature type="transmembrane region" description="Helical" evidence="8">
    <location>
        <begin position="233"/>
        <end position="254"/>
    </location>
</feature>
<dbReference type="HOGENOM" id="CLU_035018_1_1_6"/>
<feature type="transmembrane region" description="Helical" evidence="8">
    <location>
        <begin position="266"/>
        <end position="288"/>
    </location>
</feature>
<feature type="region of interest" description="Disordered" evidence="7">
    <location>
        <begin position="404"/>
        <end position="449"/>
    </location>
</feature>
<dbReference type="FunCoup" id="W0DUG9">
    <property type="interactions" value="21"/>
</dbReference>
<evidence type="ECO:0000256" key="7">
    <source>
        <dbReference type="SAM" id="MobiDB-lite"/>
    </source>
</evidence>
<feature type="transmembrane region" description="Helical" evidence="8">
    <location>
        <begin position="100"/>
        <end position="121"/>
    </location>
</feature>
<evidence type="ECO:0000256" key="2">
    <source>
        <dbReference type="ARBA" id="ARBA00022448"/>
    </source>
</evidence>
<keyword evidence="11" id="KW-1185">Reference proteome</keyword>
<feature type="transmembrane region" description="Helical" evidence="8">
    <location>
        <begin position="358"/>
        <end position="377"/>
    </location>
</feature>
<feature type="transmembrane region" description="Helical" evidence="8">
    <location>
        <begin position="12"/>
        <end position="32"/>
    </location>
</feature>
<dbReference type="KEGG" id="tao:THIAE_01030"/>
<dbReference type="EMBL" id="CP007030">
    <property type="protein sequence ID" value="AHF00526.1"/>
    <property type="molecule type" value="Genomic_DNA"/>
</dbReference>
<feature type="transmembrane region" description="Helical" evidence="8">
    <location>
        <begin position="75"/>
        <end position="94"/>
    </location>
</feature>
<evidence type="ECO:0000256" key="4">
    <source>
        <dbReference type="ARBA" id="ARBA00022692"/>
    </source>
</evidence>
<keyword evidence="3" id="KW-1003">Cell membrane</keyword>
<feature type="transmembrane region" description="Helical" evidence="8">
    <location>
        <begin position="44"/>
        <end position="63"/>
    </location>
</feature>
<dbReference type="PANTHER" id="PTHR23521">
    <property type="entry name" value="TRANSPORTER MFS SUPERFAMILY"/>
    <property type="match status" value="1"/>
</dbReference>
<dbReference type="InterPro" id="IPR020846">
    <property type="entry name" value="MFS_dom"/>
</dbReference>
<name>W0DUG9_9GAMM</name>
<protein>
    <submittedName>
        <fullName evidence="10">MFS transporter</fullName>
    </submittedName>
</protein>
<feature type="domain" description="Major facilitator superfamily (MFS) profile" evidence="9">
    <location>
        <begin position="9"/>
        <end position="380"/>
    </location>
</feature>
<accession>W0DUG9</accession>
<feature type="transmembrane region" description="Helical" evidence="8">
    <location>
        <begin position="294"/>
        <end position="312"/>
    </location>
</feature>
<keyword evidence="6 8" id="KW-0472">Membrane</keyword>
<keyword evidence="5 8" id="KW-1133">Transmembrane helix</keyword>
<organism evidence="10 11">
    <name type="scientific">Thiomicrospira aerophila AL3</name>
    <dbReference type="NCBI Taxonomy" id="717772"/>
    <lineage>
        <taxon>Bacteria</taxon>
        <taxon>Pseudomonadati</taxon>
        <taxon>Pseudomonadota</taxon>
        <taxon>Gammaproteobacteria</taxon>
        <taxon>Thiotrichales</taxon>
        <taxon>Piscirickettsiaceae</taxon>
        <taxon>Thiomicrospira</taxon>
    </lineage>
</organism>
<feature type="transmembrane region" description="Helical" evidence="8">
    <location>
        <begin position="158"/>
        <end position="178"/>
    </location>
</feature>
<dbReference type="InterPro" id="IPR011701">
    <property type="entry name" value="MFS"/>
</dbReference>
<dbReference type="STRING" id="717772.THIAE_01030"/>
<dbReference type="CDD" id="cd17477">
    <property type="entry name" value="MFS_YcaD_like"/>
    <property type="match status" value="1"/>
</dbReference>
<dbReference type="GO" id="GO:0022857">
    <property type="term" value="F:transmembrane transporter activity"/>
    <property type="evidence" value="ECO:0007669"/>
    <property type="project" value="InterPro"/>
</dbReference>
<dbReference type="eggNOG" id="COG0477">
    <property type="taxonomic scope" value="Bacteria"/>
</dbReference>
<evidence type="ECO:0000256" key="6">
    <source>
        <dbReference type="ARBA" id="ARBA00023136"/>
    </source>
</evidence>
<feature type="transmembrane region" description="Helical" evidence="8">
    <location>
        <begin position="199"/>
        <end position="221"/>
    </location>
</feature>
<dbReference type="PANTHER" id="PTHR23521:SF2">
    <property type="entry name" value="TRANSPORTER MFS SUPERFAMILY"/>
    <property type="match status" value="1"/>
</dbReference>
<gene>
    <name evidence="10" type="ORF">THIAE_01030</name>
</gene>
<evidence type="ECO:0000256" key="5">
    <source>
        <dbReference type="ARBA" id="ARBA00022989"/>
    </source>
</evidence>
<dbReference type="PROSITE" id="PS50850">
    <property type="entry name" value="MFS"/>
    <property type="match status" value="1"/>
</dbReference>
<keyword evidence="4 8" id="KW-0812">Transmembrane</keyword>
<evidence type="ECO:0000256" key="1">
    <source>
        <dbReference type="ARBA" id="ARBA00004651"/>
    </source>
</evidence>
<dbReference type="PROSITE" id="PS00216">
    <property type="entry name" value="SUGAR_TRANSPORT_1"/>
    <property type="match status" value="1"/>
</dbReference>
<feature type="transmembrane region" description="Helical" evidence="8">
    <location>
        <begin position="333"/>
        <end position="352"/>
    </location>
</feature>
<dbReference type="SUPFAM" id="SSF103473">
    <property type="entry name" value="MFS general substrate transporter"/>
    <property type="match status" value="1"/>
</dbReference>
<comment type="subcellular location">
    <subcellularLocation>
        <location evidence="1">Cell membrane</location>
        <topology evidence="1">Multi-pass membrane protein</topology>
    </subcellularLocation>
</comment>
<dbReference type="GO" id="GO:0005886">
    <property type="term" value="C:plasma membrane"/>
    <property type="evidence" value="ECO:0007669"/>
    <property type="project" value="UniProtKB-SubCell"/>
</dbReference>
<proteinExistence type="predicted"/>
<dbReference type="Gene3D" id="1.20.1250.20">
    <property type="entry name" value="MFS general substrate transporter like domains"/>
    <property type="match status" value="2"/>
</dbReference>
<reference evidence="10 11" key="1">
    <citation type="submission" date="2013-12" db="EMBL/GenBank/DDBJ databases">
        <authorList>
            <consortium name="DOE Joint Genome Institute"/>
            <person name="Kappler U."/>
            <person name="Huntemann M."/>
            <person name="Han J."/>
            <person name="Chen A."/>
            <person name="Kyrpides N."/>
            <person name="Mavromatis K."/>
            <person name="Markowitz V."/>
            <person name="Palaniappan K."/>
            <person name="Ivanova N."/>
            <person name="Schaumberg A."/>
            <person name="Pati A."/>
            <person name="Liolios K."/>
            <person name="Nordberg H.P."/>
            <person name="Cantor M.N."/>
            <person name="Hua S.X."/>
            <person name="Woyke T."/>
        </authorList>
    </citation>
    <scope>NUCLEOTIDE SEQUENCE [LARGE SCALE GENOMIC DNA]</scope>
    <source>
        <strain evidence="11">AL2</strain>
    </source>
</reference>
<dbReference type="InterPro" id="IPR047200">
    <property type="entry name" value="MFS_YcaD-like"/>
</dbReference>
<feature type="compositionally biased region" description="Basic and acidic residues" evidence="7">
    <location>
        <begin position="404"/>
        <end position="418"/>
    </location>
</feature>